<evidence type="ECO:0000256" key="1">
    <source>
        <dbReference type="ARBA" id="ARBA00005323"/>
    </source>
</evidence>
<dbReference type="InterPro" id="IPR029066">
    <property type="entry name" value="PLP-binding_barrel"/>
</dbReference>
<dbReference type="SUPFAM" id="SSF51419">
    <property type="entry name" value="PLP-binding barrel"/>
    <property type="match status" value="1"/>
</dbReference>
<comment type="caution">
    <text evidence="4">The sequence shown here is derived from an EMBL/GenBank/DDBJ whole genome shotgun (WGS) entry which is preliminary data.</text>
</comment>
<organism evidence="4 5">
    <name type="scientific">Leucobacter chromiisoli</name>
    <dbReference type="NCBI Taxonomy" id="2796471"/>
    <lineage>
        <taxon>Bacteria</taxon>
        <taxon>Bacillati</taxon>
        <taxon>Actinomycetota</taxon>
        <taxon>Actinomycetes</taxon>
        <taxon>Micrococcales</taxon>
        <taxon>Microbacteriaceae</taxon>
        <taxon>Leucobacter</taxon>
    </lineage>
</organism>
<keyword evidence="5" id="KW-1185">Reference proteome</keyword>
<evidence type="ECO:0000256" key="2">
    <source>
        <dbReference type="ARBA" id="ARBA00023239"/>
    </source>
</evidence>
<reference evidence="4" key="1">
    <citation type="submission" date="2020-12" db="EMBL/GenBank/DDBJ databases">
        <title>Leucobacter sp. CAS1, isolated from Chromium sludge.</title>
        <authorList>
            <person name="Xu Z."/>
        </authorList>
    </citation>
    <scope>NUCLEOTIDE SEQUENCE</scope>
    <source>
        <strain evidence="4">CSA1</strain>
    </source>
</reference>
<dbReference type="Pfam" id="PF14031">
    <property type="entry name" value="D-ser_dehydrat"/>
    <property type="match status" value="1"/>
</dbReference>
<dbReference type="Proteomes" id="UP000608530">
    <property type="component" value="Unassembled WGS sequence"/>
</dbReference>
<dbReference type="PANTHER" id="PTHR28004">
    <property type="entry name" value="ZGC:162816-RELATED"/>
    <property type="match status" value="1"/>
</dbReference>
<dbReference type="InterPro" id="IPR026956">
    <property type="entry name" value="D-ser_dehydrat-like_dom"/>
</dbReference>
<dbReference type="EMBL" id="JAEHOH010000007">
    <property type="protein sequence ID" value="MBK0418647.1"/>
    <property type="molecule type" value="Genomic_DNA"/>
</dbReference>
<dbReference type="GO" id="GO:0016829">
    <property type="term" value="F:lyase activity"/>
    <property type="evidence" value="ECO:0007669"/>
    <property type="project" value="UniProtKB-KW"/>
</dbReference>
<dbReference type="InterPro" id="IPR001608">
    <property type="entry name" value="Ala_racemase_N"/>
</dbReference>
<proteinExistence type="inferred from homology"/>
<keyword evidence="2" id="KW-0456">Lyase</keyword>
<accession>A0A934Q888</accession>
<evidence type="ECO:0000259" key="3">
    <source>
        <dbReference type="SMART" id="SM01119"/>
    </source>
</evidence>
<dbReference type="Gene3D" id="2.40.37.20">
    <property type="entry name" value="D-serine dehydratase-like domain"/>
    <property type="match status" value="1"/>
</dbReference>
<dbReference type="Gene3D" id="3.20.20.10">
    <property type="entry name" value="Alanine racemase"/>
    <property type="match status" value="1"/>
</dbReference>
<dbReference type="InterPro" id="IPR051466">
    <property type="entry name" value="D-amino_acid_metab_enzyme"/>
</dbReference>
<dbReference type="InterPro" id="IPR042208">
    <property type="entry name" value="D-ser_dehydrat-like_sf"/>
</dbReference>
<protein>
    <submittedName>
        <fullName evidence="4">Alanine racemase</fullName>
    </submittedName>
</protein>
<dbReference type="SMART" id="SM01119">
    <property type="entry name" value="D-ser_dehydrat"/>
    <property type="match status" value="1"/>
</dbReference>
<name>A0A934Q888_9MICO</name>
<evidence type="ECO:0000313" key="5">
    <source>
        <dbReference type="Proteomes" id="UP000608530"/>
    </source>
</evidence>
<evidence type="ECO:0000313" key="4">
    <source>
        <dbReference type="EMBL" id="MBK0418647.1"/>
    </source>
</evidence>
<feature type="domain" description="D-serine dehydratase-like" evidence="3">
    <location>
        <begin position="262"/>
        <end position="366"/>
    </location>
</feature>
<dbReference type="Pfam" id="PF01168">
    <property type="entry name" value="Ala_racemase_N"/>
    <property type="match status" value="1"/>
</dbReference>
<sequence length="383" mass="39913">MTLDVAAVRRNERRLLDWVGEHGAQLFPHGKTTMAPALWASAIEAGARGITFATPWQARAGFEHGVQRVLLANNLVDPVAIRGLSRCLDESPDRRLTVWVDSERAVGILEEERLRAGARAPIDVLVDVGGPGGRTGARALDEVRAVAAAAAASSTLRLAGVAGWEGHFGADRAPATLERVRGYLRRVGEAASRVVRDGLVRDGVPIVSAGGSAYPDLVLEELSALVPEATVVLRSGAAQIHDDGLYSRVSPLRGGGRALTASMRVWARVLSVPEPELALLDAGKRDLAFDVDLPVPLGMAAGAAPGAEPGSSAAGVPALSVSALNDQHAFLRGAGVADLRPGDVVPLGMSHPCTAFDKWPIIATVEGADDPDPLITGAIATLF</sequence>
<dbReference type="AlphaFoldDB" id="A0A934Q888"/>
<comment type="similarity">
    <text evidence="1">Belongs to the DSD1 family.</text>
</comment>
<gene>
    <name evidence="4" type="ORF">JD276_06315</name>
</gene>
<dbReference type="PANTHER" id="PTHR28004:SF8">
    <property type="entry name" value="D-SERINE DEAMINASE"/>
    <property type="match status" value="1"/>
</dbReference>